<keyword evidence="2" id="KW-0723">Serine/threonine-protein kinase</keyword>
<dbReference type="Pfam" id="PF00069">
    <property type="entry name" value="Pkinase"/>
    <property type="match status" value="1"/>
</dbReference>
<gene>
    <name evidence="24" type="primary">LOC103723943</name>
</gene>
<dbReference type="InterPro" id="IPR052059">
    <property type="entry name" value="CR_Ser/Thr_kinase"/>
</dbReference>
<dbReference type="Gene3D" id="3.30.430.20">
    <property type="entry name" value="Gnk2 domain, C-X8-C-X2-C motif"/>
    <property type="match status" value="2"/>
</dbReference>
<dbReference type="InterPro" id="IPR017441">
    <property type="entry name" value="Protein_kinase_ATP_BS"/>
</dbReference>
<evidence type="ECO:0000256" key="18">
    <source>
        <dbReference type="SAM" id="MobiDB-lite"/>
    </source>
</evidence>
<dbReference type="InterPro" id="IPR000719">
    <property type="entry name" value="Prot_kinase_dom"/>
</dbReference>
<dbReference type="PROSITE" id="PS50011">
    <property type="entry name" value="PROTEIN_KINASE_DOM"/>
    <property type="match status" value="1"/>
</dbReference>
<name>A0A8B7D4X2_PHODC</name>
<evidence type="ECO:0000256" key="16">
    <source>
        <dbReference type="ARBA" id="ARBA00047951"/>
    </source>
</evidence>
<comment type="catalytic activity">
    <reaction evidence="16">
        <text>L-threonyl-[protein] + ATP = O-phospho-L-threonyl-[protein] + ADP + H(+)</text>
        <dbReference type="Rhea" id="RHEA:46608"/>
        <dbReference type="Rhea" id="RHEA-COMP:11060"/>
        <dbReference type="Rhea" id="RHEA-COMP:11605"/>
        <dbReference type="ChEBI" id="CHEBI:15378"/>
        <dbReference type="ChEBI" id="CHEBI:30013"/>
        <dbReference type="ChEBI" id="CHEBI:30616"/>
        <dbReference type="ChEBI" id="CHEBI:61977"/>
        <dbReference type="ChEBI" id="CHEBI:456216"/>
    </reaction>
</comment>
<keyword evidence="6 20" id="KW-0732">Signal</keyword>
<dbReference type="PROSITE" id="PS00107">
    <property type="entry name" value="PROTEIN_KINASE_ATP"/>
    <property type="match status" value="1"/>
</dbReference>
<feature type="region of interest" description="Disordered" evidence="18">
    <location>
        <begin position="613"/>
        <end position="639"/>
    </location>
</feature>
<feature type="transmembrane region" description="Helical" evidence="19">
    <location>
        <begin position="259"/>
        <end position="282"/>
    </location>
</feature>
<dbReference type="InterPro" id="IPR038408">
    <property type="entry name" value="GNK2_sf"/>
</dbReference>
<keyword evidence="3" id="KW-0597">Phosphoprotein</keyword>
<dbReference type="CDD" id="cd14066">
    <property type="entry name" value="STKc_IRAK"/>
    <property type="match status" value="1"/>
</dbReference>
<evidence type="ECO:0000313" key="23">
    <source>
        <dbReference type="Proteomes" id="UP000228380"/>
    </source>
</evidence>
<feature type="domain" description="Gnk2-homologous" evidence="22">
    <location>
        <begin position="27"/>
        <end position="131"/>
    </location>
</feature>
<dbReference type="InterPro" id="IPR008271">
    <property type="entry name" value="Ser/Thr_kinase_AS"/>
</dbReference>
<evidence type="ECO:0000256" key="9">
    <source>
        <dbReference type="ARBA" id="ARBA00022777"/>
    </source>
</evidence>
<keyword evidence="7" id="KW-0677">Repeat</keyword>
<keyword evidence="14" id="KW-0325">Glycoprotein</keyword>
<keyword evidence="5 19" id="KW-0812">Transmembrane</keyword>
<feature type="compositionally biased region" description="Low complexity" evidence="18">
    <location>
        <begin position="617"/>
        <end position="632"/>
    </location>
</feature>
<dbReference type="GO" id="GO:0004674">
    <property type="term" value="F:protein serine/threonine kinase activity"/>
    <property type="evidence" value="ECO:0007669"/>
    <property type="project" value="UniProtKB-KW"/>
</dbReference>
<feature type="signal peptide" evidence="20">
    <location>
        <begin position="1"/>
        <end position="23"/>
    </location>
</feature>
<reference evidence="23" key="1">
    <citation type="journal article" date="2019" name="Nat. Commun.">
        <title>Genome-wide association mapping of date palm fruit traits.</title>
        <authorList>
            <person name="Hazzouri K.M."/>
            <person name="Gros-Balthazard M."/>
            <person name="Flowers J.M."/>
            <person name="Copetti D."/>
            <person name="Lemansour A."/>
            <person name="Lebrun M."/>
            <person name="Masmoudi K."/>
            <person name="Ferrand S."/>
            <person name="Dhar M.I."/>
            <person name="Fresquez Z.A."/>
            <person name="Rosas U."/>
            <person name="Zhang J."/>
            <person name="Talag J."/>
            <person name="Lee S."/>
            <person name="Kudrna D."/>
            <person name="Powell R.F."/>
            <person name="Leitch I.J."/>
            <person name="Krueger R.R."/>
            <person name="Wing R.A."/>
            <person name="Amiri K.M.A."/>
            <person name="Purugganan M.D."/>
        </authorList>
    </citation>
    <scope>NUCLEOTIDE SEQUENCE [LARGE SCALE GENOMIC DNA]</scope>
    <source>
        <strain evidence="23">cv. Khalas</strain>
    </source>
</reference>
<dbReference type="FunFam" id="3.30.200.20:FF:000177">
    <property type="entry name" value="Cysteine-rich receptor-like protein kinase 2"/>
    <property type="match status" value="1"/>
</dbReference>
<dbReference type="Pfam" id="PF01657">
    <property type="entry name" value="Stress-antifung"/>
    <property type="match status" value="2"/>
</dbReference>
<dbReference type="SUPFAM" id="SSF56112">
    <property type="entry name" value="Protein kinase-like (PK-like)"/>
    <property type="match status" value="1"/>
</dbReference>
<evidence type="ECO:0000256" key="11">
    <source>
        <dbReference type="ARBA" id="ARBA00022989"/>
    </source>
</evidence>
<evidence type="ECO:0000256" key="2">
    <source>
        <dbReference type="ARBA" id="ARBA00022527"/>
    </source>
</evidence>
<dbReference type="GO" id="GO:0005524">
    <property type="term" value="F:ATP binding"/>
    <property type="evidence" value="ECO:0007669"/>
    <property type="project" value="UniProtKB-UniRule"/>
</dbReference>
<evidence type="ECO:0000256" key="17">
    <source>
        <dbReference type="PROSITE-ProRule" id="PRU10141"/>
    </source>
</evidence>
<evidence type="ECO:0000256" key="1">
    <source>
        <dbReference type="ARBA" id="ARBA00004167"/>
    </source>
</evidence>
<evidence type="ECO:0000256" key="8">
    <source>
        <dbReference type="ARBA" id="ARBA00022741"/>
    </source>
</evidence>
<keyword evidence="10 17" id="KW-0067">ATP-binding</keyword>
<dbReference type="OrthoDB" id="4062651at2759"/>
<keyword evidence="13" id="KW-0675">Receptor</keyword>
<evidence type="ECO:0000256" key="14">
    <source>
        <dbReference type="ARBA" id="ARBA00023180"/>
    </source>
</evidence>
<dbReference type="Gene3D" id="3.30.200.20">
    <property type="entry name" value="Phosphorylase Kinase, domain 1"/>
    <property type="match status" value="1"/>
</dbReference>
<dbReference type="KEGG" id="pda:103723943"/>
<dbReference type="CDD" id="cd23509">
    <property type="entry name" value="Gnk2-like"/>
    <property type="match status" value="2"/>
</dbReference>
<dbReference type="Gene3D" id="1.10.510.10">
    <property type="entry name" value="Transferase(Phosphotransferase) domain 1"/>
    <property type="match status" value="1"/>
</dbReference>
<accession>A0A8B7D4X2</accession>
<feature type="chain" id="PRO_5034064818" evidence="20">
    <location>
        <begin position="24"/>
        <end position="639"/>
    </location>
</feature>
<feature type="binding site" evidence="17">
    <location>
        <position position="349"/>
    </location>
    <ligand>
        <name>ATP</name>
        <dbReference type="ChEBI" id="CHEBI:30616"/>
    </ligand>
</feature>
<evidence type="ECO:0000259" key="22">
    <source>
        <dbReference type="PROSITE" id="PS51473"/>
    </source>
</evidence>
<keyword evidence="4" id="KW-0808">Transferase</keyword>
<evidence type="ECO:0000256" key="15">
    <source>
        <dbReference type="ARBA" id="ARBA00047558"/>
    </source>
</evidence>
<dbReference type="InterPro" id="IPR002902">
    <property type="entry name" value="GNK2"/>
</dbReference>
<keyword evidence="23" id="KW-1185">Reference proteome</keyword>
<dbReference type="FunFam" id="3.30.430.20:FF:000015">
    <property type="entry name" value="Cysteine-rich receptor-like protein kinase 3"/>
    <property type="match status" value="1"/>
</dbReference>
<dbReference type="AlphaFoldDB" id="A0A8B7D4X2"/>
<evidence type="ECO:0000256" key="5">
    <source>
        <dbReference type="ARBA" id="ARBA00022692"/>
    </source>
</evidence>
<evidence type="ECO:0000256" key="7">
    <source>
        <dbReference type="ARBA" id="ARBA00022737"/>
    </source>
</evidence>
<sequence length="639" mass="69229">MQRRPSAAVLLLLFVAVWSTVTGDPQVNVLNIGCSQYKAPSPSTFFANLNATFADLRANISASASARFATAQQSSGSNPVYALFQCRDYLSAADCSSCLATAEFRIRNCSAANGGRVILDGCFLRYESSPFFDQTTLPGNQGLCGNRTATPAGAFSASAEELLLDLSTAVPQIENYFAAAEQGGVYGVAQCVRTVSESGCADCLQVAYGNLKGCPPDAEGRAVDAGCFMRYSDKAFFPANQTVDLAPYLKSGSSSKKGAIIGGVVGGVGFLLLLAIAGFLWIRWSRKHGKTERGDILGATELRGPMDYRYADLKAATKEFSEENKLGEGGFGEVYKGVLKNGKAVAVKKLTIANARRVRTDFQSEVKLISNVHHRNLVRLLGCSTKGPELLLVYEYMANSSLDKVLFGDRRGILNWKQRFDVIVGIARGLAYLHQEFHVCIIHRDIKSSNILLDDNFQPKIADFGLARLLPGDQSHLSTKFAGTLGYTAPEYAIHGQLSEKVDTYSYGVVVLEIVSGRKSNDVNLEPVTQYLLEWAWKLYEDDMLLELVDSSLDPNEYSPEEVKRVLEIALLCTQSTVVARPTMSEVVVMLLSKGGLVLQPTRPVFIDATSRVRGDASTSSKSSSASNAAYSNTQPSAR</sequence>
<dbReference type="GO" id="GO:0016020">
    <property type="term" value="C:membrane"/>
    <property type="evidence" value="ECO:0007669"/>
    <property type="project" value="UniProtKB-SubCell"/>
</dbReference>
<dbReference type="FunFam" id="3.30.430.20:FF:000014">
    <property type="entry name" value="Cysteine-rich receptor-like protein kinase 2"/>
    <property type="match status" value="1"/>
</dbReference>
<reference evidence="24" key="2">
    <citation type="submission" date="2025-08" db="UniProtKB">
        <authorList>
            <consortium name="RefSeq"/>
        </authorList>
    </citation>
    <scope>IDENTIFICATION</scope>
    <source>
        <tissue evidence="24">Young leaves</tissue>
    </source>
</reference>
<dbReference type="InterPro" id="IPR011009">
    <property type="entry name" value="Kinase-like_dom_sf"/>
</dbReference>
<dbReference type="FunFam" id="1.10.510.10:FF:000336">
    <property type="entry name" value="Cysteine-rich receptor-like protein kinase 2"/>
    <property type="match status" value="1"/>
</dbReference>
<feature type="domain" description="Protein kinase" evidence="21">
    <location>
        <begin position="320"/>
        <end position="606"/>
    </location>
</feature>
<dbReference type="Proteomes" id="UP000228380">
    <property type="component" value="Chromosome 18"/>
</dbReference>
<evidence type="ECO:0000256" key="3">
    <source>
        <dbReference type="ARBA" id="ARBA00022553"/>
    </source>
</evidence>
<dbReference type="GeneID" id="103723943"/>
<dbReference type="PROSITE" id="PS51473">
    <property type="entry name" value="GNK2"/>
    <property type="match status" value="2"/>
</dbReference>
<evidence type="ECO:0000259" key="21">
    <source>
        <dbReference type="PROSITE" id="PS50011"/>
    </source>
</evidence>
<dbReference type="SMART" id="SM00220">
    <property type="entry name" value="S_TKc"/>
    <property type="match status" value="1"/>
</dbReference>
<keyword evidence="9" id="KW-0418">Kinase</keyword>
<feature type="domain" description="Gnk2-homologous" evidence="22">
    <location>
        <begin position="137"/>
        <end position="236"/>
    </location>
</feature>
<protein>
    <submittedName>
        <fullName evidence="24">Cold-responsive protein kinase 1-like</fullName>
    </submittedName>
</protein>
<keyword evidence="8 17" id="KW-0547">Nucleotide-binding</keyword>
<evidence type="ECO:0000256" key="19">
    <source>
        <dbReference type="SAM" id="Phobius"/>
    </source>
</evidence>
<organism evidence="23 24">
    <name type="scientific">Phoenix dactylifera</name>
    <name type="common">Date palm</name>
    <dbReference type="NCBI Taxonomy" id="42345"/>
    <lineage>
        <taxon>Eukaryota</taxon>
        <taxon>Viridiplantae</taxon>
        <taxon>Streptophyta</taxon>
        <taxon>Embryophyta</taxon>
        <taxon>Tracheophyta</taxon>
        <taxon>Spermatophyta</taxon>
        <taxon>Magnoliopsida</taxon>
        <taxon>Liliopsida</taxon>
        <taxon>Arecaceae</taxon>
        <taxon>Coryphoideae</taxon>
        <taxon>Phoeniceae</taxon>
        <taxon>Phoenix</taxon>
    </lineage>
</organism>
<keyword evidence="12 19" id="KW-0472">Membrane</keyword>
<dbReference type="PROSITE" id="PS00108">
    <property type="entry name" value="PROTEIN_KINASE_ST"/>
    <property type="match status" value="1"/>
</dbReference>
<comment type="subcellular location">
    <subcellularLocation>
        <location evidence="1">Membrane</location>
        <topology evidence="1">Single-pass membrane protein</topology>
    </subcellularLocation>
</comment>
<evidence type="ECO:0000256" key="4">
    <source>
        <dbReference type="ARBA" id="ARBA00022679"/>
    </source>
</evidence>
<evidence type="ECO:0000256" key="6">
    <source>
        <dbReference type="ARBA" id="ARBA00022729"/>
    </source>
</evidence>
<dbReference type="RefSeq" id="XP_008813262.1">
    <property type="nucleotide sequence ID" value="XM_008815040.4"/>
</dbReference>
<evidence type="ECO:0000256" key="12">
    <source>
        <dbReference type="ARBA" id="ARBA00023136"/>
    </source>
</evidence>
<comment type="catalytic activity">
    <reaction evidence="15">
        <text>L-seryl-[protein] + ATP = O-phospho-L-seryl-[protein] + ADP + H(+)</text>
        <dbReference type="Rhea" id="RHEA:17989"/>
        <dbReference type="Rhea" id="RHEA-COMP:9863"/>
        <dbReference type="Rhea" id="RHEA-COMP:11604"/>
        <dbReference type="ChEBI" id="CHEBI:15378"/>
        <dbReference type="ChEBI" id="CHEBI:29999"/>
        <dbReference type="ChEBI" id="CHEBI:30616"/>
        <dbReference type="ChEBI" id="CHEBI:83421"/>
        <dbReference type="ChEBI" id="CHEBI:456216"/>
    </reaction>
</comment>
<evidence type="ECO:0000256" key="10">
    <source>
        <dbReference type="ARBA" id="ARBA00022840"/>
    </source>
</evidence>
<evidence type="ECO:0000313" key="24">
    <source>
        <dbReference type="RefSeq" id="XP_008813262.1"/>
    </source>
</evidence>
<evidence type="ECO:0000256" key="20">
    <source>
        <dbReference type="SAM" id="SignalP"/>
    </source>
</evidence>
<proteinExistence type="predicted"/>
<dbReference type="PANTHER" id="PTHR47973">
    <property type="entry name" value="CYSTEINE-RICH RECEPTOR-LIKE PROTEIN KINASE 3"/>
    <property type="match status" value="1"/>
</dbReference>
<keyword evidence="11 19" id="KW-1133">Transmembrane helix</keyword>
<evidence type="ECO:0000256" key="13">
    <source>
        <dbReference type="ARBA" id="ARBA00023170"/>
    </source>
</evidence>